<evidence type="ECO:0000256" key="4">
    <source>
        <dbReference type="ARBA" id="ARBA00022692"/>
    </source>
</evidence>
<dbReference type="PANTHER" id="PTHR31595">
    <property type="entry name" value="LONG-CHAIN-ALCOHOL O-FATTY-ACYLTRANSFERASE 3-RELATED"/>
    <property type="match status" value="1"/>
</dbReference>
<dbReference type="AlphaFoldDB" id="A0A8H3EF98"/>
<dbReference type="Pfam" id="PF13813">
    <property type="entry name" value="MBOAT_2"/>
    <property type="match status" value="1"/>
</dbReference>
<feature type="transmembrane region" description="Helical" evidence="8">
    <location>
        <begin position="38"/>
        <end position="55"/>
    </location>
</feature>
<keyword evidence="6 8" id="KW-0472">Membrane</keyword>
<evidence type="ECO:0000256" key="3">
    <source>
        <dbReference type="ARBA" id="ARBA00022679"/>
    </source>
</evidence>
<evidence type="ECO:0000256" key="7">
    <source>
        <dbReference type="SAM" id="MobiDB-lite"/>
    </source>
</evidence>
<feature type="transmembrane region" description="Helical" evidence="8">
    <location>
        <begin position="417"/>
        <end position="437"/>
    </location>
</feature>
<feature type="transmembrane region" description="Helical" evidence="8">
    <location>
        <begin position="91"/>
        <end position="113"/>
    </location>
</feature>
<feature type="region of interest" description="Disordered" evidence="7">
    <location>
        <begin position="218"/>
        <end position="237"/>
    </location>
</feature>
<comment type="subcellular location">
    <subcellularLocation>
        <location evidence="1">Membrane</location>
        <topology evidence="1">Multi-pass membrane protein</topology>
    </subcellularLocation>
</comment>
<evidence type="ECO:0000256" key="8">
    <source>
        <dbReference type="SAM" id="Phobius"/>
    </source>
</evidence>
<keyword evidence="11" id="KW-1185">Reference proteome</keyword>
<evidence type="ECO:0000256" key="5">
    <source>
        <dbReference type="ARBA" id="ARBA00022989"/>
    </source>
</evidence>
<keyword evidence="4 8" id="KW-0812">Transmembrane</keyword>
<comment type="similarity">
    <text evidence="2">Belongs to the wax synthase family.</text>
</comment>
<evidence type="ECO:0000256" key="6">
    <source>
        <dbReference type="ARBA" id="ARBA00023136"/>
    </source>
</evidence>
<evidence type="ECO:0000256" key="2">
    <source>
        <dbReference type="ARBA" id="ARBA00007282"/>
    </source>
</evidence>
<dbReference type="GO" id="GO:0008374">
    <property type="term" value="F:O-acyltransferase activity"/>
    <property type="evidence" value="ECO:0007669"/>
    <property type="project" value="InterPro"/>
</dbReference>
<dbReference type="InterPro" id="IPR032805">
    <property type="entry name" value="Wax_synthase_dom"/>
</dbReference>
<dbReference type="PANTHER" id="PTHR31595:SF67">
    <property type="entry name" value="WAX SYNTHASE DOMAIN-CONTAINING PROTEIN"/>
    <property type="match status" value="1"/>
</dbReference>
<sequence>MLVPDLRNPTPTSHDDVLRQFQERLSAGLASGEYEPFVWPYRAFGPGLLMLYLLLPPTKSRFVYYARYPLFALIIYLSTDSILKCRSSMVTTGYGIGLLNAWAVLWSMSLIICNDARGEFRRIERRDDLDANWPVDEADGATTGAGRLVDGGLRARHVDGEAEDSSGSQQENRKSSDASKGEIFVWQTLPPTFYHRLDWVCDLVSNFRGVRWNHQISNLPPPPPHIQSSLKDPSVPSADARSHLTRTDLIRRDLPNFLLCLIALDVLKTVTLRDPYFWGLPPSTPSPFPYPCLFRISLSLVSVYTSLLTIFLLSPLLFGVLMGPEKLGQHAWPWLYPPFFGSVSQVYRKGLAGLWGQWWHQLFRYGFEQAGELAGRATGWKAKSQKGTLLRVAVAFACSGALHACASYTALGNTKPIYGSFAFFMLQPMGIIAQRAVSGWMKSGGLRARIPAWLRGIGNLFVVAIWCYVVGPIIADDFAATGIWLIEPLPISPIRALRGDGFWRWGGRWVRWHSADRWWRSGLAC</sequence>
<evidence type="ECO:0000313" key="11">
    <source>
        <dbReference type="Proteomes" id="UP000664534"/>
    </source>
</evidence>
<comment type="caution">
    <text evidence="10">The sequence shown here is derived from an EMBL/GenBank/DDBJ whole genome shotgun (WGS) entry which is preliminary data.</text>
</comment>
<dbReference type="OrthoDB" id="2796277at2759"/>
<protein>
    <recommendedName>
        <fullName evidence="9">Wax synthase domain-containing protein</fullName>
    </recommendedName>
</protein>
<feature type="transmembrane region" description="Helical" evidence="8">
    <location>
        <begin position="293"/>
        <end position="321"/>
    </location>
</feature>
<dbReference type="InterPro" id="IPR044851">
    <property type="entry name" value="Wax_synthase"/>
</dbReference>
<gene>
    <name evidence="10" type="ORF">IMSHALPRED_000084</name>
</gene>
<proteinExistence type="inferred from homology"/>
<feature type="region of interest" description="Disordered" evidence="7">
    <location>
        <begin position="159"/>
        <end position="178"/>
    </location>
</feature>
<evidence type="ECO:0000259" key="9">
    <source>
        <dbReference type="Pfam" id="PF13813"/>
    </source>
</evidence>
<feature type="transmembrane region" description="Helical" evidence="8">
    <location>
        <begin position="389"/>
        <end position="411"/>
    </location>
</feature>
<dbReference type="GO" id="GO:0006629">
    <property type="term" value="P:lipid metabolic process"/>
    <property type="evidence" value="ECO:0007669"/>
    <property type="project" value="InterPro"/>
</dbReference>
<reference evidence="10" key="1">
    <citation type="submission" date="2021-03" db="EMBL/GenBank/DDBJ databases">
        <authorList>
            <person name="Tagirdzhanova G."/>
        </authorList>
    </citation>
    <scope>NUCLEOTIDE SEQUENCE</scope>
</reference>
<evidence type="ECO:0000313" key="10">
    <source>
        <dbReference type="EMBL" id="CAF9904497.1"/>
    </source>
</evidence>
<feature type="transmembrane region" description="Helical" evidence="8">
    <location>
        <begin position="457"/>
        <end position="475"/>
    </location>
</feature>
<feature type="domain" description="Wax synthase" evidence="9">
    <location>
        <begin position="336"/>
        <end position="426"/>
    </location>
</feature>
<organism evidence="10 11">
    <name type="scientific">Imshaugia aleurites</name>
    <dbReference type="NCBI Taxonomy" id="172621"/>
    <lineage>
        <taxon>Eukaryota</taxon>
        <taxon>Fungi</taxon>
        <taxon>Dikarya</taxon>
        <taxon>Ascomycota</taxon>
        <taxon>Pezizomycotina</taxon>
        <taxon>Lecanoromycetes</taxon>
        <taxon>OSLEUM clade</taxon>
        <taxon>Lecanoromycetidae</taxon>
        <taxon>Lecanorales</taxon>
        <taxon>Lecanorineae</taxon>
        <taxon>Parmeliaceae</taxon>
        <taxon>Imshaugia</taxon>
    </lineage>
</organism>
<keyword evidence="5 8" id="KW-1133">Transmembrane helix</keyword>
<dbReference type="GO" id="GO:0016020">
    <property type="term" value="C:membrane"/>
    <property type="evidence" value="ECO:0007669"/>
    <property type="project" value="UniProtKB-SubCell"/>
</dbReference>
<dbReference type="Proteomes" id="UP000664534">
    <property type="component" value="Unassembled WGS sequence"/>
</dbReference>
<evidence type="ECO:0000256" key="1">
    <source>
        <dbReference type="ARBA" id="ARBA00004141"/>
    </source>
</evidence>
<keyword evidence="3" id="KW-0808">Transferase</keyword>
<feature type="transmembrane region" description="Helical" evidence="8">
    <location>
        <begin position="62"/>
        <end position="79"/>
    </location>
</feature>
<accession>A0A8H3EF98</accession>
<name>A0A8H3EF98_9LECA</name>
<dbReference type="EMBL" id="CAJPDT010000001">
    <property type="protein sequence ID" value="CAF9904497.1"/>
    <property type="molecule type" value="Genomic_DNA"/>
</dbReference>